<keyword evidence="1" id="KW-0732">Signal</keyword>
<proteinExistence type="predicted"/>
<evidence type="ECO:0000313" key="2">
    <source>
        <dbReference type="EMBL" id="MBT1700673.1"/>
    </source>
</evidence>
<feature type="signal peptide" evidence="1">
    <location>
        <begin position="1"/>
        <end position="21"/>
    </location>
</feature>
<name>A0AAP2GR04_9BACT</name>
<comment type="caution">
    <text evidence="2">The sequence shown here is derived from an EMBL/GenBank/DDBJ whole genome shotgun (WGS) entry which is preliminary data.</text>
</comment>
<reference evidence="2 3" key="1">
    <citation type="submission" date="2021-05" db="EMBL/GenBank/DDBJ databases">
        <title>A Polyphasic approach of four new species of the genus Ohtaekwangia: Ohtaekwangia histidinii sp. nov., Ohtaekwangia cretensis sp. nov., Ohtaekwangia indiensis sp. nov., Ohtaekwangia reichenbachii sp. nov. from diverse environment.</title>
        <authorList>
            <person name="Octaviana S."/>
        </authorList>
    </citation>
    <scope>NUCLEOTIDE SEQUENCE [LARGE SCALE GENOMIC DNA]</scope>
    <source>
        <strain evidence="2 3">PWU4</strain>
    </source>
</reference>
<evidence type="ECO:0000313" key="3">
    <source>
        <dbReference type="Proteomes" id="UP001319200"/>
    </source>
</evidence>
<dbReference type="PROSITE" id="PS51257">
    <property type="entry name" value="PROKAR_LIPOPROTEIN"/>
    <property type="match status" value="1"/>
</dbReference>
<accession>A0AAP2GR04</accession>
<feature type="chain" id="PRO_5042882659" evidence="1">
    <location>
        <begin position="22"/>
        <end position="182"/>
    </location>
</feature>
<dbReference type="AlphaFoldDB" id="A0AAP2GR04"/>
<dbReference type="RefSeq" id="WP_254169361.1">
    <property type="nucleotide sequence ID" value="NZ_JAHESF010000045.1"/>
</dbReference>
<dbReference type="Proteomes" id="UP001319200">
    <property type="component" value="Unassembled WGS sequence"/>
</dbReference>
<dbReference type="EMBL" id="JAHESF010000045">
    <property type="protein sequence ID" value="MBT1700673.1"/>
    <property type="molecule type" value="Genomic_DNA"/>
</dbReference>
<evidence type="ECO:0000256" key="1">
    <source>
        <dbReference type="SAM" id="SignalP"/>
    </source>
</evidence>
<sequence>MKKLTMTLTLLAALSCANLLAQAPAEPVNKEKMKVVAGWVGRWQGEGWMQMGPGEPKKSSVDEKIESKLEGTVMLVEGIGKATNASGQEIVVHHALAVLSYDQQSGQYKFKSYLKDGRSTDAWFNVTGENKFQWGFDIPTRGKSRYTIVIDPAKKIWNEIGEFSADGTTWSKFFEMNLKKTE</sequence>
<protein>
    <submittedName>
        <fullName evidence="2">DUF1579 family protein</fullName>
    </submittedName>
</protein>
<gene>
    <name evidence="2" type="ORF">KK083_27535</name>
</gene>
<organism evidence="2 3">
    <name type="scientific">Chryseosolibacter histidini</name>
    <dbReference type="NCBI Taxonomy" id="2782349"/>
    <lineage>
        <taxon>Bacteria</taxon>
        <taxon>Pseudomonadati</taxon>
        <taxon>Bacteroidota</taxon>
        <taxon>Cytophagia</taxon>
        <taxon>Cytophagales</taxon>
        <taxon>Chryseotaleaceae</taxon>
        <taxon>Chryseosolibacter</taxon>
    </lineage>
</organism>
<keyword evidence="3" id="KW-1185">Reference proteome</keyword>